<protein>
    <recommendedName>
        <fullName evidence="11">Cysteine protease</fullName>
        <ecNumber evidence="11">3.4.22.-</ecNumber>
    </recommendedName>
</protein>
<accession>A0A0X3NGM3</accession>
<keyword evidence="8 11" id="KW-0653">Protein transport</keyword>
<evidence type="ECO:0000256" key="12">
    <source>
        <dbReference type="SAM" id="MobiDB-lite"/>
    </source>
</evidence>
<dbReference type="EMBL" id="GEEE01024076">
    <property type="protein sequence ID" value="JAP39149.1"/>
    <property type="molecule type" value="Transcribed_RNA"/>
</dbReference>
<dbReference type="PANTHER" id="PTHR22624">
    <property type="entry name" value="CYSTEINE PROTEASE ATG4"/>
    <property type="match status" value="1"/>
</dbReference>
<dbReference type="GO" id="GO:0019786">
    <property type="term" value="F:protein-phosphatidylethanolamide deconjugating activity"/>
    <property type="evidence" value="ECO:0007669"/>
    <property type="project" value="InterPro"/>
</dbReference>
<proteinExistence type="inferred from homology"/>
<sequence length="554" mass="61082">MDLYWDSLAHYSGVIASHPYLPDVDEPVWILGNVRSSVKDREKITQDIRSRLWLTYRKGFSPIGSPLGPVSDAGWGCMHRCGQMMLAEALIQIHLGREWRWDPDRLDPAYLKIIKMFEDRVSALYSIHSITVMGVSEDKPIGSWLGPNTVAQVIRKLATFDVWTNLAVHVTNEDGVIVEEIKNFCQRSLDRRAYRFRSTSSDSPKGSPEIYGTPPPSQSRSSNHSPASASSTPFVLMPPSSSDFADFSLVNVEPMQTDRICAVSLPVSKDVDSDCVEIVFPPMVTLDISNEKPTKPCVNVDSSPQPSREVVGLPSVAQPKSTGDSSTRTSSNASFSSMLAELGSSPNASLGSFLSRFGTLEPFWRPLLLIVPLRLGLHDLNLSYIGALKGLFRLPQCVGILGGRPNHALWLIGYVGDSVLCLDPHTTQPAVHLGCPTPSLFSSEANLDSPTLDGSFHCEIPVRMPFQRLDPSMAVGFVCRTEADFDNLCDSLRREVLVSTSPSSLSLPLLFEIHERRPHNMPPPFSASFKLADGWTDISTRDAPTQKDDDFEII</sequence>
<evidence type="ECO:0000256" key="2">
    <source>
        <dbReference type="ARBA" id="ARBA00010958"/>
    </source>
</evidence>
<comment type="subcellular location">
    <subcellularLocation>
        <location evidence="1 11">Cytoplasm</location>
    </subcellularLocation>
</comment>
<evidence type="ECO:0000256" key="4">
    <source>
        <dbReference type="ARBA" id="ARBA00022490"/>
    </source>
</evidence>
<keyword evidence="9 11" id="KW-0072">Autophagy</keyword>
<evidence type="ECO:0000256" key="10">
    <source>
        <dbReference type="ARBA" id="ARBA00029362"/>
    </source>
</evidence>
<keyword evidence="5 11" id="KW-0645">Protease</keyword>
<evidence type="ECO:0000256" key="7">
    <source>
        <dbReference type="ARBA" id="ARBA00022807"/>
    </source>
</evidence>
<feature type="compositionally biased region" description="Low complexity" evidence="12">
    <location>
        <begin position="218"/>
        <end position="233"/>
    </location>
</feature>
<keyword evidence="4 11" id="KW-0963">Cytoplasm</keyword>
<feature type="domain" description="Peptidase C54 catalytic" evidence="13">
    <location>
        <begin position="42"/>
        <end position="490"/>
    </location>
</feature>
<keyword evidence="6 11" id="KW-0378">Hydrolase</keyword>
<dbReference type="GO" id="GO:0004197">
    <property type="term" value="F:cysteine-type endopeptidase activity"/>
    <property type="evidence" value="ECO:0007669"/>
    <property type="project" value="TreeGrafter"/>
</dbReference>
<evidence type="ECO:0000256" key="1">
    <source>
        <dbReference type="ARBA" id="ARBA00004496"/>
    </source>
</evidence>
<name>A0A0X3NGM3_SCHSO</name>
<evidence type="ECO:0000256" key="9">
    <source>
        <dbReference type="ARBA" id="ARBA00023006"/>
    </source>
</evidence>
<dbReference type="GO" id="GO:0000045">
    <property type="term" value="P:autophagosome assembly"/>
    <property type="evidence" value="ECO:0007669"/>
    <property type="project" value="TreeGrafter"/>
</dbReference>
<comment type="function">
    <text evidence="11">Cysteine protease that plays a key role in autophagy by mediating both proteolytic activation and delipidation of ATG8 family proteins.</text>
</comment>
<evidence type="ECO:0000256" key="8">
    <source>
        <dbReference type="ARBA" id="ARBA00022927"/>
    </source>
</evidence>
<dbReference type="GO" id="GO:0035973">
    <property type="term" value="P:aggrephagy"/>
    <property type="evidence" value="ECO:0007669"/>
    <property type="project" value="TreeGrafter"/>
</dbReference>
<keyword evidence="7" id="KW-0788">Thiol protease</keyword>
<dbReference type="PANTHER" id="PTHR22624:SF49">
    <property type="entry name" value="CYSTEINE PROTEASE"/>
    <property type="match status" value="1"/>
</dbReference>
<dbReference type="GO" id="GO:0016485">
    <property type="term" value="P:protein processing"/>
    <property type="evidence" value="ECO:0007669"/>
    <property type="project" value="TreeGrafter"/>
</dbReference>
<dbReference type="GO" id="GO:0000423">
    <property type="term" value="P:mitophagy"/>
    <property type="evidence" value="ECO:0007669"/>
    <property type="project" value="TreeGrafter"/>
</dbReference>
<dbReference type="GO" id="GO:0005737">
    <property type="term" value="C:cytoplasm"/>
    <property type="evidence" value="ECO:0007669"/>
    <property type="project" value="UniProtKB-SubCell"/>
</dbReference>
<feature type="region of interest" description="Disordered" evidence="12">
    <location>
        <begin position="196"/>
        <end position="234"/>
    </location>
</feature>
<evidence type="ECO:0000256" key="6">
    <source>
        <dbReference type="ARBA" id="ARBA00022801"/>
    </source>
</evidence>
<dbReference type="Pfam" id="PF03416">
    <property type="entry name" value="Peptidase_C54"/>
    <property type="match status" value="1"/>
</dbReference>
<keyword evidence="3" id="KW-0813">Transport</keyword>
<dbReference type="GO" id="GO:0034727">
    <property type="term" value="P:piecemeal microautophagy of the nucleus"/>
    <property type="evidence" value="ECO:0007669"/>
    <property type="project" value="TreeGrafter"/>
</dbReference>
<evidence type="ECO:0000256" key="11">
    <source>
        <dbReference type="RuleBase" id="RU363115"/>
    </source>
</evidence>
<dbReference type="AlphaFoldDB" id="A0A0X3NGM3"/>
<dbReference type="SUPFAM" id="SSF54001">
    <property type="entry name" value="Cysteine proteinases"/>
    <property type="match status" value="1"/>
</dbReference>
<dbReference type="InterPro" id="IPR038765">
    <property type="entry name" value="Papain-like_cys_pep_sf"/>
</dbReference>
<organism evidence="14">
    <name type="scientific">Schistocephalus solidus</name>
    <name type="common">Tapeworm</name>
    <dbReference type="NCBI Taxonomy" id="70667"/>
    <lineage>
        <taxon>Eukaryota</taxon>
        <taxon>Metazoa</taxon>
        <taxon>Spiralia</taxon>
        <taxon>Lophotrochozoa</taxon>
        <taxon>Platyhelminthes</taxon>
        <taxon>Cestoda</taxon>
        <taxon>Eucestoda</taxon>
        <taxon>Diphyllobothriidea</taxon>
        <taxon>Diphyllobothriidae</taxon>
        <taxon>Schistocephalus</taxon>
    </lineage>
</organism>
<evidence type="ECO:0000313" key="14">
    <source>
        <dbReference type="EMBL" id="JAP39149.1"/>
    </source>
</evidence>
<reference evidence="14" key="1">
    <citation type="submission" date="2016-01" db="EMBL/GenBank/DDBJ databases">
        <title>Reference transcriptome for the parasite Schistocephalus solidus: insights into the molecular evolution of parasitism.</title>
        <authorList>
            <person name="Hebert F.O."/>
            <person name="Grambauer S."/>
            <person name="Barber I."/>
            <person name="Landry C.R."/>
            <person name="Aubin-Horth N."/>
        </authorList>
    </citation>
    <scope>NUCLEOTIDE SEQUENCE</scope>
</reference>
<evidence type="ECO:0000256" key="5">
    <source>
        <dbReference type="ARBA" id="ARBA00022670"/>
    </source>
</evidence>
<evidence type="ECO:0000259" key="13">
    <source>
        <dbReference type="Pfam" id="PF03416"/>
    </source>
</evidence>
<comment type="catalytic activity">
    <reaction evidence="10">
        <text>[protein]-C-terminal L-amino acid-glycyl-phosphatidylethanolamide + H2O = [protein]-C-terminal L-amino acid-glycine + a 1,2-diacyl-sn-glycero-3-phosphoethanolamine</text>
        <dbReference type="Rhea" id="RHEA:67548"/>
        <dbReference type="Rhea" id="RHEA-COMP:17323"/>
        <dbReference type="Rhea" id="RHEA-COMP:17324"/>
        <dbReference type="ChEBI" id="CHEBI:15377"/>
        <dbReference type="ChEBI" id="CHEBI:64612"/>
        <dbReference type="ChEBI" id="CHEBI:172940"/>
        <dbReference type="ChEBI" id="CHEBI:172941"/>
    </reaction>
    <physiologicalReaction direction="left-to-right" evidence="10">
        <dbReference type="Rhea" id="RHEA:67549"/>
    </physiologicalReaction>
</comment>
<dbReference type="GO" id="GO:0015031">
    <property type="term" value="P:protein transport"/>
    <property type="evidence" value="ECO:0007669"/>
    <property type="project" value="UniProtKB-KW"/>
</dbReference>
<dbReference type="EC" id="3.4.22.-" evidence="11"/>
<feature type="region of interest" description="Disordered" evidence="12">
    <location>
        <begin position="291"/>
        <end position="331"/>
    </location>
</feature>
<dbReference type="InterPro" id="IPR046792">
    <property type="entry name" value="Peptidase_C54_cat"/>
</dbReference>
<dbReference type="InterPro" id="IPR005078">
    <property type="entry name" value="Peptidase_C54"/>
</dbReference>
<evidence type="ECO:0000256" key="3">
    <source>
        <dbReference type="ARBA" id="ARBA00022448"/>
    </source>
</evidence>
<comment type="similarity">
    <text evidence="2 11">Belongs to the peptidase C54 family.</text>
</comment>
<gene>
    <name evidence="14" type="ORF">TR124920</name>
</gene>